<dbReference type="EMBL" id="HF935261">
    <property type="protein sequence ID" value="CCX05569.1"/>
    <property type="molecule type" value="Genomic_DNA"/>
</dbReference>
<evidence type="ECO:0000256" key="2">
    <source>
        <dbReference type="ARBA" id="ARBA00022723"/>
    </source>
</evidence>
<dbReference type="Pfam" id="PF13640">
    <property type="entry name" value="2OG-FeII_Oxy_3"/>
    <property type="match status" value="1"/>
</dbReference>
<evidence type="ECO:0000256" key="6">
    <source>
        <dbReference type="SAM" id="MobiDB-lite"/>
    </source>
</evidence>
<keyword evidence="5" id="KW-0408">Iron</keyword>
<sequence>MEEVAPDPPAIIEEEESPPLPHIPVALPPTCSTQVLRLPVGFAMVIDDFLTGEECASLLQLAEATHSWEPALVNFGNGAQILALSARKCGRIIVDSHELADMLFQRIRPILEENEVAIIGADTKWRIANAPWKVTRINERLRFLRYKPGDYFRPHQDGHYFTPDETEQSFMTLQIYLGENLQEYEGGTTRFFFGPKEKITADIEPKQGRALVFQHRGLRHSGEPMKRGLKYAMRSDFMYTRKRD</sequence>
<gene>
    <name evidence="8" type="ORF">PCON_05156</name>
</gene>
<dbReference type="eggNOG" id="ENOG502S24K">
    <property type="taxonomic scope" value="Eukaryota"/>
</dbReference>
<evidence type="ECO:0000256" key="3">
    <source>
        <dbReference type="ARBA" id="ARBA00022964"/>
    </source>
</evidence>
<keyword evidence="9" id="KW-1185">Reference proteome</keyword>
<keyword evidence="3" id="KW-0223">Dioxygenase</keyword>
<accession>U4L0L0</accession>
<dbReference type="GO" id="GO:0031418">
    <property type="term" value="F:L-ascorbic acid binding"/>
    <property type="evidence" value="ECO:0007669"/>
    <property type="project" value="InterPro"/>
</dbReference>
<keyword evidence="4" id="KW-0560">Oxidoreductase</keyword>
<keyword evidence="2" id="KW-0479">Metal-binding</keyword>
<dbReference type="OrthoDB" id="69177at2759"/>
<name>U4L0L0_PYROM</name>
<protein>
    <recommendedName>
        <fullName evidence="7">Fe2OG dioxygenase domain-containing protein</fullName>
    </recommendedName>
</protein>
<dbReference type="OMA" id="AHEPVCH"/>
<dbReference type="AlphaFoldDB" id="U4L0L0"/>
<dbReference type="PANTHER" id="PTHR10869">
    <property type="entry name" value="PROLYL 4-HYDROXYLASE ALPHA SUBUNIT"/>
    <property type="match status" value="1"/>
</dbReference>
<dbReference type="Proteomes" id="UP000018144">
    <property type="component" value="Unassembled WGS sequence"/>
</dbReference>
<dbReference type="Gene3D" id="2.60.120.620">
    <property type="entry name" value="q2cbj1_9rhob like domain"/>
    <property type="match status" value="1"/>
</dbReference>
<dbReference type="PANTHER" id="PTHR10869:SF241">
    <property type="entry name" value="FE2OG DIOXYGENASE DOMAIN-CONTAINING PROTEIN"/>
    <property type="match status" value="1"/>
</dbReference>
<evidence type="ECO:0000259" key="7">
    <source>
        <dbReference type="PROSITE" id="PS51471"/>
    </source>
</evidence>
<dbReference type="PROSITE" id="PS51471">
    <property type="entry name" value="FE2OG_OXY"/>
    <property type="match status" value="1"/>
</dbReference>
<evidence type="ECO:0000313" key="9">
    <source>
        <dbReference type="Proteomes" id="UP000018144"/>
    </source>
</evidence>
<feature type="domain" description="Fe2OG dioxygenase" evidence="7">
    <location>
        <begin position="136"/>
        <end position="239"/>
    </location>
</feature>
<dbReference type="InterPro" id="IPR006620">
    <property type="entry name" value="Pro_4_hyd_alph"/>
</dbReference>
<organism evidence="8 9">
    <name type="scientific">Pyronema omphalodes (strain CBS 100304)</name>
    <name type="common">Pyronema confluens</name>
    <dbReference type="NCBI Taxonomy" id="1076935"/>
    <lineage>
        <taxon>Eukaryota</taxon>
        <taxon>Fungi</taxon>
        <taxon>Dikarya</taxon>
        <taxon>Ascomycota</taxon>
        <taxon>Pezizomycotina</taxon>
        <taxon>Pezizomycetes</taxon>
        <taxon>Pezizales</taxon>
        <taxon>Pyronemataceae</taxon>
        <taxon>Pyronema</taxon>
    </lineage>
</organism>
<dbReference type="InterPro" id="IPR044862">
    <property type="entry name" value="Pro_4_hyd_alph_FE2OG_OXY"/>
</dbReference>
<dbReference type="InterPro" id="IPR045054">
    <property type="entry name" value="P4HA-like"/>
</dbReference>
<comment type="cofactor">
    <cofactor evidence="1">
        <name>L-ascorbate</name>
        <dbReference type="ChEBI" id="CHEBI:38290"/>
    </cofactor>
</comment>
<evidence type="ECO:0000313" key="8">
    <source>
        <dbReference type="EMBL" id="CCX05569.1"/>
    </source>
</evidence>
<dbReference type="STRING" id="1076935.U4L0L0"/>
<evidence type="ECO:0000256" key="5">
    <source>
        <dbReference type="ARBA" id="ARBA00023004"/>
    </source>
</evidence>
<dbReference type="GO" id="GO:0004656">
    <property type="term" value="F:procollagen-proline 4-dioxygenase activity"/>
    <property type="evidence" value="ECO:0007669"/>
    <property type="project" value="TreeGrafter"/>
</dbReference>
<dbReference type="SMART" id="SM00702">
    <property type="entry name" value="P4Hc"/>
    <property type="match status" value="1"/>
</dbReference>
<reference evidence="8 9" key="1">
    <citation type="journal article" date="2013" name="PLoS Genet.">
        <title>The genome and development-dependent transcriptomes of Pyronema confluens: a window into fungal evolution.</title>
        <authorList>
            <person name="Traeger S."/>
            <person name="Altegoer F."/>
            <person name="Freitag M."/>
            <person name="Gabaldon T."/>
            <person name="Kempken F."/>
            <person name="Kumar A."/>
            <person name="Marcet-Houben M."/>
            <person name="Poggeler S."/>
            <person name="Stajich J.E."/>
            <person name="Nowrousian M."/>
        </authorList>
    </citation>
    <scope>NUCLEOTIDE SEQUENCE [LARGE SCALE GENOMIC DNA]</scope>
    <source>
        <strain evidence="9">CBS 100304</strain>
        <tissue evidence="8">Vegetative mycelium</tissue>
    </source>
</reference>
<dbReference type="GO" id="GO:0005783">
    <property type="term" value="C:endoplasmic reticulum"/>
    <property type="evidence" value="ECO:0007669"/>
    <property type="project" value="TreeGrafter"/>
</dbReference>
<dbReference type="InterPro" id="IPR005123">
    <property type="entry name" value="Oxoglu/Fe-dep_dioxygenase_dom"/>
</dbReference>
<feature type="region of interest" description="Disordered" evidence="6">
    <location>
        <begin position="1"/>
        <end position="21"/>
    </location>
</feature>
<dbReference type="GO" id="GO:0005506">
    <property type="term" value="F:iron ion binding"/>
    <property type="evidence" value="ECO:0007669"/>
    <property type="project" value="InterPro"/>
</dbReference>
<evidence type="ECO:0000256" key="1">
    <source>
        <dbReference type="ARBA" id="ARBA00001961"/>
    </source>
</evidence>
<evidence type="ECO:0000256" key="4">
    <source>
        <dbReference type="ARBA" id="ARBA00023002"/>
    </source>
</evidence>
<proteinExistence type="predicted"/>